<feature type="signal peptide" evidence="3">
    <location>
        <begin position="1"/>
        <end position="22"/>
    </location>
</feature>
<dbReference type="GO" id="GO:0003755">
    <property type="term" value="F:peptidyl-prolyl cis-trans isomerase activity"/>
    <property type="evidence" value="ECO:0007669"/>
    <property type="project" value="UniProtKB-KW"/>
</dbReference>
<feature type="chain" id="PRO_5014778271" description="PpiC domain-containing protein" evidence="3">
    <location>
        <begin position="23"/>
        <end position="317"/>
    </location>
</feature>
<dbReference type="InterPro" id="IPR050280">
    <property type="entry name" value="OMP_Chaperone_SurA"/>
</dbReference>
<dbReference type="AlphaFoldDB" id="A0A2G6E2L0"/>
<dbReference type="SUPFAM" id="SSF109998">
    <property type="entry name" value="Triger factor/SurA peptide-binding domain-like"/>
    <property type="match status" value="1"/>
</dbReference>
<dbReference type="Pfam" id="PF13624">
    <property type="entry name" value="SurA_N_3"/>
    <property type="match status" value="1"/>
</dbReference>
<dbReference type="PROSITE" id="PS50198">
    <property type="entry name" value="PPIC_PPIASE_2"/>
    <property type="match status" value="1"/>
</dbReference>
<reference evidence="5 6" key="1">
    <citation type="submission" date="2017-10" db="EMBL/GenBank/DDBJ databases">
        <title>Novel microbial diversity and functional potential in the marine mammal oral microbiome.</title>
        <authorList>
            <person name="Dudek N.K."/>
            <person name="Sun C.L."/>
            <person name="Burstein D."/>
            <person name="Kantor R.S."/>
            <person name="Aliaga Goltsman D.S."/>
            <person name="Bik E.M."/>
            <person name="Thomas B.C."/>
            <person name="Banfield J.F."/>
            <person name="Relman D.A."/>
        </authorList>
    </citation>
    <scope>NUCLEOTIDE SEQUENCE [LARGE SCALE GENOMIC DNA]</scope>
    <source>
        <strain evidence="5">DOLZORAL124_49_17</strain>
    </source>
</reference>
<name>A0A2G6E2L0_9BACT</name>
<keyword evidence="2" id="KW-0697">Rotamase</keyword>
<comment type="caution">
    <text evidence="5">The sequence shown here is derived from an EMBL/GenBank/DDBJ whole genome shotgun (WGS) entry which is preliminary data.</text>
</comment>
<protein>
    <recommendedName>
        <fullName evidence="4">PpiC domain-containing protein</fullName>
    </recommendedName>
</protein>
<dbReference type="Gene3D" id="3.10.50.40">
    <property type="match status" value="1"/>
</dbReference>
<dbReference type="PANTHER" id="PTHR47637">
    <property type="entry name" value="CHAPERONE SURA"/>
    <property type="match status" value="1"/>
</dbReference>
<dbReference type="SUPFAM" id="SSF54534">
    <property type="entry name" value="FKBP-like"/>
    <property type="match status" value="1"/>
</dbReference>
<dbReference type="PANTHER" id="PTHR47637:SF1">
    <property type="entry name" value="CHAPERONE SURA"/>
    <property type="match status" value="1"/>
</dbReference>
<keyword evidence="1 3" id="KW-0732">Signal</keyword>
<keyword evidence="2" id="KW-0413">Isomerase</keyword>
<dbReference type="InterPro" id="IPR000297">
    <property type="entry name" value="PPIase_PpiC"/>
</dbReference>
<dbReference type="EMBL" id="PDPS01000040">
    <property type="protein sequence ID" value="PID55991.1"/>
    <property type="molecule type" value="Genomic_DNA"/>
</dbReference>
<gene>
    <name evidence="5" type="ORF">CSB45_13640</name>
</gene>
<feature type="domain" description="PpiC" evidence="4">
    <location>
        <begin position="172"/>
        <end position="269"/>
    </location>
</feature>
<proteinExistence type="predicted"/>
<organism evidence="5 6">
    <name type="scientific">candidate division KSB3 bacterium</name>
    <dbReference type="NCBI Taxonomy" id="2044937"/>
    <lineage>
        <taxon>Bacteria</taxon>
        <taxon>candidate division KSB3</taxon>
    </lineage>
</organism>
<sequence length="317" mass="35498">MKLMVKIILAVSCLSLGMTAVASEQGDGIAVVVNKKVITRSRVREAERQFTAQGRFLLDENEEQRQEKVINFLIEEELVRQRAEVLGILVTSEEFDAAVEDIKQRNSLISDDQLKNVVNQEGKTWDEFTEEIKGQIKIVKLMSREVRSSIEVGDAEIREYYESHQDQFKPAAVSVHVRQILLEVKPGDDERAVKKRGETLVSDLRNGADFQALARAHSAHSSADSGGELGTFKEGELAAPYSVVFSMEAGAISDLLRTDAGFLILYVEERSGGAESGFESAKAQIQKILYKQKSEARYKAWLQELRQKAYIDIKQGD</sequence>
<evidence type="ECO:0000313" key="6">
    <source>
        <dbReference type="Proteomes" id="UP000229740"/>
    </source>
</evidence>
<accession>A0A2G6E2L0</accession>
<dbReference type="Pfam" id="PF13616">
    <property type="entry name" value="Rotamase_3"/>
    <property type="match status" value="1"/>
</dbReference>
<evidence type="ECO:0000259" key="4">
    <source>
        <dbReference type="PROSITE" id="PS50198"/>
    </source>
</evidence>
<dbReference type="InterPro" id="IPR046357">
    <property type="entry name" value="PPIase_dom_sf"/>
</dbReference>
<evidence type="ECO:0000256" key="1">
    <source>
        <dbReference type="ARBA" id="ARBA00022729"/>
    </source>
</evidence>
<evidence type="ECO:0000313" key="5">
    <source>
        <dbReference type="EMBL" id="PID55991.1"/>
    </source>
</evidence>
<dbReference type="Proteomes" id="UP000229740">
    <property type="component" value="Unassembled WGS sequence"/>
</dbReference>
<dbReference type="Gene3D" id="1.10.4030.10">
    <property type="entry name" value="Porin chaperone SurA, peptide-binding domain"/>
    <property type="match status" value="1"/>
</dbReference>
<evidence type="ECO:0000256" key="2">
    <source>
        <dbReference type="PROSITE-ProRule" id="PRU00278"/>
    </source>
</evidence>
<evidence type="ECO:0000256" key="3">
    <source>
        <dbReference type="SAM" id="SignalP"/>
    </source>
</evidence>
<dbReference type="InterPro" id="IPR027304">
    <property type="entry name" value="Trigger_fact/SurA_dom_sf"/>
</dbReference>